<evidence type="ECO:0000313" key="11">
    <source>
        <dbReference type="EMBL" id="SHJ89593.1"/>
    </source>
</evidence>
<dbReference type="PROSITE" id="PS50893">
    <property type="entry name" value="ABC_TRANSPORTER_2"/>
    <property type="match status" value="2"/>
</dbReference>
<dbReference type="PANTHER" id="PTHR43297:SF14">
    <property type="entry name" value="ATPASE AAA-TYPE CORE DOMAIN-CONTAINING PROTEIN"/>
    <property type="match status" value="1"/>
</dbReference>
<dbReference type="FunFam" id="3.40.50.300:FF:002585">
    <property type="entry name" value="Glutathione import ATP-binding protein GsiA"/>
    <property type="match status" value="1"/>
</dbReference>
<dbReference type="GO" id="GO:0015833">
    <property type="term" value="P:peptide transport"/>
    <property type="evidence" value="ECO:0007669"/>
    <property type="project" value="InterPro"/>
</dbReference>
<evidence type="ECO:0000256" key="6">
    <source>
        <dbReference type="ARBA" id="ARBA00022741"/>
    </source>
</evidence>
<dbReference type="NCBIfam" id="TIGR01727">
    <property type="entry name" value="oligo_HPY"/>
    <property type="match status" value="1"/>
</dbReference>
<name>A0A1M6N1S9_9RHOB</name>
<organism evidence="11 12">
    <name type="scientific">Shimia gijangensis</name>
    <dbReference type="NCBI Taxonomy" id="1470563"/>
    <lineage>
        <taxon>Bacteria</taxon>
        <taxon>Pseudomonadati</taxon>
        <taxon>Pseudomonadota</taxon>
        <taxon>Alphaproteobacteria</taxon>
        <taxon>Rhodobacterales</taxon>
        <taxon>Roseobacteraceae</taxon>
    </lineage>
</organism>
<dbReference type="NCBIfam" id="NF007739">
    <property type="entry name" value="PRK10419.1"/>
    <property type="match status" value="2"/>
</dbReference>
<protein>
    <submittedName>
        <fullName evidence="11">Peptide/nickel transport system ATP-binding protein</fullName>
    </submittedName>
</protein>
<dbReference type="AlphaFoldDB" id="A0A1M6N1S9"/>
<keyword evidence="5" id="KW-0997">Cell inner membrane</keyword>
<dbReference type="SMART" id="SM00382">
    <property type="entry name" value="AAA"/>
    <property type="match status" value="2"/>
</dbReference>
<evidence type="ECO:0000313" key="12">
    <source>
        <dbReference type="Proteomes" id="UP000183982"/>
    </source>
</evidence>
<gene>
    <name evidence="11" type="ORF">SAMN05444000_1158</name>
</gene>
<keyword evidence="9" id="KW-0472">Membrane</keyword>
<reference evidence="12" key="1">
    <citation type="submission" date="2016-11" db="EMBL/GenBank/DDBJ databases">
        <authorList>
            <person name="Varghese N."/>
            <person name="Submissions S."/>
        </authorList>
    </citation>
    <scope>NUCLEOTIDE SEQUENCE [LARGE SCALE GENOMIC DNA]</scope>
    <source>
        <strain evidence="12">DSM 100564</strain>
    </source>
</reference>
<dbReference type="GO" id="GO:0016887">
    <property type="term" value="F:ATP hydrolysis activity"/>
    <property type="evidence" value="ECO:0007669"/>
    <property type="project" value="InterPro"/>
</dbReference>
<dbReference type="NCBIfam" id="NF008453">
    <property type="entry name" value="PRK11308.1"/>
    <property type="match status" value="2"/>
</dbReference>
<dbReference type="InterPro" id="IPR003593">
    <property type="entry name" value="AAA+_ATPase"/>
</dbReference>
<dbReference type="InterPro" id="IPR003439">
    <property type="entry name" value="ABC_transporter-like_ATP-bd"/>
</dbReference>
<dbReference type="Proteomes" id="UP000183982">
    <property type="component" value="Unassembled WGS sequence"/>
</dbReference>
<evidence type="ECO:0000256" key="8">
    <source>
        <dbReference type="ARBA" id="ARBA00022967"/>
    </source>
</evidence>
<dbReference type="GO" id="GO:0005524">
    <property type="term" value="F:ATP binding"/>
    <property type="evidence" value="ECO:0007669"/>
    <property type="project" value="UniProtKB-KW"/>
</dbReference>
<dbReference type="Gene3D" id="3.40.50.300">
    <property type="entry name" value="P-loop containing nucleotide triphosphate hydrolases"/>
    <property type="match status" value="2"/>
</dbReference>
<dbReference type="STRING" id="1470563.SAMN05444000_1158"/>
<dbReference type="EMBL" id="FQZQ01000015">
    <property type="protein sequence ID" value="SHJ89593.1"/>
    <property type="molecule type" value="Genomic_DNA"/>
</dbReference>
<comment type="similarity">
    <text evidence="2">Belongs to the ABC transporter superfamily.</text>
</comment>
<dbReference type="CDD" id="cd03257">
    <property type="entry name" value="ABC_NikE_OppD_transporters"/>
    <property type="match status" value="2"/>
</dbReference>
<dbReference type="Pfam" id="PF08352">
    <property type="entry name" value="oligo_HPY"/>
    <property type="match status" value="2"/>
</dbReference>
<evidence type="ECO:0000256" key="2">
    <source>
        <dbReference type="ARBA" id="ARBA00005417"/>
    </source>
</evidence>
<evidence type="ECO:0000256" key="7">
    <source>
        <dbReference type="ARBA" id="ARBA00022840"/>
    </source>
</evidence>
<dbReference type="SUPFAM" id="SSF52540">
    <property type="entry name" value="P-loop containing nucleoside triphosphate hydrolases"/>
    <property type="match status" value="2"/>
</dbReference>
<evidence type="ECO:0000256" key="9">
    <source>
        <dbReference type="ARBA" id="ARBA00023136"/>
    </source>
</evidence>
<feature type="domain" description="ABC transporter" evidence="10">
    <location>
        <begin position="289"/>
        <end position="535"/>
    </location>
</feature>
<keyword evidence="7 11" id="KW-0067">ATP-binding</keyword>
<evidence type="ECO:0000256" key="1">
    <source>
        <dbReference type="ARBA" id="ARBA00004417"/>
    </source>
</evidence>
<sequence length="610" mass="65453">MPKDTQANDVIFEAKDLVISAESEDGSELQIVKSVNFQVKRGEVVALIGESGSGKTTISLSALGYCKPGLKFAGGQAILLGEDVTGKTTDELRPARGENVAYLAQSAAATFNPSIRINEQVTEAPVLHGTKTQAEANAKALELYKALELPDPENIGSRYPHQVSGGQLQRLMAAMALCGDPDLLVLDEPTTALDVTTQIEVLKAFKSVIQDQGAAAIYVTHDLAVVAQIADHIVVLYNGEVKEAGPVDTIINAPAHPYTKRLMAAIRPLPEAGQGEISSDEHLRDDAALEVSNIDAGYGTGSGGKPNVMVLRDINVAIERGKTVGIIGESGCGKSTLARVMAGLLPACDGEIRLDGQVLHPQLEKRTREQLRKVQFVYQMAETALNPHQRIRDILGRPVEFYRGLKGAKKRARVEELLRLVELPTQFADRFPHELSGGQKQRVNLARALAAEPEVVLCDEVTSALDTIVGANVIDLLTRLQKETGVSFVFISHDLSTVASFADEIVVLYAGRVAEQGETDKVLTPPFHPYTRLLVSSVPEPRIGWLEGAIQSQEAQAGIAGAVELTDVGCPFFARCPQSVAGKCDLVAPPRMRVGTGHTIECHLEPGALM</sequence>
<dbReference type="InterPro" id="IPR013563">
    <property type="entry name" value="Oligopep_ABC_C"/>
</dbReference>
<dbReference type="PANTHER" id="PTHR43297">
    <property type="entry name" value="OLIGOPEPTIDE TRANSPORT ATP-BINDING PROTEIN APPD"/>
    <property type="match status" value="1"/>
</dbReference>
<keyword evidence="3" id="KW-0813">Transport</keyword>
<evidence type="ECO:0000256" key="4">
    <source>
        <dbReference type="ARBA" id="ARBA00022475"/>
    </source>
</evidence>
<keyword evidence="6" id="KW-0547">Nucleotide-binding</keyword>
<dbReference type="InterPro" id="IPR050388">
    <property type="entry name" value="ABC_Ni/Peptide_Import"/>
</dbReference>
<dbReference type="RefSeq" id="WP_073253631.1">
    <property type="nucleotide sequence ID" value="NZ_FQZQ01000015.1"/>
</dbReference>
<evidence type="ECO:0000256" key="3">
    <source>
        <dbReference type="ARBA" id="ARBA00022448"/>
    </source>
</evidence>
<dbReference type="InterPro" id="IPR027417">
    <property type="entry name" value="P-loop_NTPase"/>
</dbReference>
<proteinExistence type="inferred from homology"/>
<evidence type="ECO:0000259" key="10">
    <source>
        <dbReference type="PROSITE" id="PS50893"/>
    </source>
</evidence>
<feature type="domain" description="ABC transporter" evidence="10">
    <location>
        <begin position="12"/>
        <end position="263"/>
    </location>
</feature>
<comment type="subcellular location">
    <subcellularLocation>
        <location evidence="1">Cell inner membrane</location>
        <topology evidence="1">Peripheral membrane protein</topology>
    </subcellularLocation>
</comment>
<dbReference type="InterPro" id="IPR017871">
    <property type="entry name" value="ABC_transporter-like_CS"/>
</dbReference>
<dbReference type="Pfam" id="PF00005">
    <property type="entry name" value="ABC_tran"/>
    <property type="match status" value="2"/>
</dbReference>
<keyword evidence="12" id="KW-1185">Reference proteome</keyword>
<keyword evidence="8" id="KW-1278">Translocase</keyword>
<evidence type="ECO:0000256" key="5">
    <source>
        <dbReference type="ARBA" id="ARBA00022519"/>
    </source>
</evidence>
<keyword evidence="4" id="KW-1003">Cell membrane</keyword>
<dbReference type="GO" id="GO:0005886">
    <property type="term" value="C:plasma membrane"/>
    <property type="evidence" value="ECO:0007669"/>
    <property type="project" value="UniProtKB-SubCell"/>
</dbReference>
<accession>A0A1M6N1S9</accession>
<dbReference type="PROSITE" id="PS00211">
    <property type="entry name" value="ABC_TRANSPORTER_1"/>
    <property type="match status" value="1"/>
</dbReference>